<evidence type="ECO:0000313" key="4">
    <source>
        <dbReference type="Proteomes" id="UP000799423"/>
    </source>
</evidence>
<protein>
    <submittedName>
        <fullName evidence="3">Uncharacterized protein</fullName>
    </submittedName>
</protein>
<keyword evidence="2" id="KW-0732">Signal</keyword>
<evidence type="ECO:0000256" key="1">
    <source>
        <dbReference type="SAM" id="MobiDB-lite"/>
    </source>
</evidence>
<dbReference type="Proteomes" id="UP000799423">
    <property type="component" value="Unassembled WGS sequence"/>
</dbReference>
<feature type="region of interest" description="Disordered" evidence="1">
    <location>
        <begin position="65"/>
        <end position="87"/>
    </location>
</feature>
<dbReference type="EMBL" id="MU006320">
    <property type="protein sequence ID" value="KAF2848159.1"/>
    <property type="molecule type" value="Genomic_DNA"/>
</dbReference>
<feature type="signal peptide" evidence="2">
    <location>
        <begin position="1"/>
        <end position="26"/>
    </location>
</feature>
<evidence type="ECO:0000313" key="3">
    <source>
        <dbReference type="EMBL" id="KAF2848159.1"/>
    </source>
</evidence>
<feature type="compositionally biased region" description="Low complexity" evidence="1">
    <location>
        <begin position="67"/>
        <end position="77"/>
    </location>
</feature>
<evidence type="ECO:0000256" key="2">
    <source>
        <dbReference type="SAM" id="SignalP"/>
    </source>
</evidence>
<keyword evidence="4" id="KW-1185">Reference proteome</keyword>
<dbReference type="OrthoDB" id="3792543at2759"/>
<feature type="chain" id="PRO_5025435080" evidence="2">
    <location>
        <begin position="27"/>
        <end position="219"/>
    </location>
</feature>
<proteinExistence type="predicted"/>
<organism evidence="3 4">
    <name type="scientific">Plenodomus tracheiphilus IPT5</name>
    <dbReference type="NCBI Taxonomy" id="1408161"/>
    <lineage>
        <taxon>Eukaryota</taxon>
        <taxon>Fungi</taxon>
        <taxon>Dikarya</taxon>
        <taxon>Ascomycota</taxon>
        <taxon>Pezizomycotina</taxon>
        <taxon>Dothideomycetes</taxon>
        <taxon>Pleosporomycetidae</taxon>
        <taxon>Pleosporales</taxon>
        <taxon>Pleosporineae</taxon>
        <taxon>Leptosphaeriaceae</taxon>
        <taxon>Plenodomus</taxon>
    </lineage>
</organism>
<reference evidence="3" key="1">
    <citation type="submission" date="2020-01" db="EMBL/GenBank/DDBJ databases">
        <authorList>
            <consortium name="DOE Joint Genome Institute"/>
            <person name="Haridas S."/>
            <person name="Albert R."/>
            <person name="Binder M."/>
            <person name="Bloem J."/>
            <person name="Labutti K."/>
            <person name="Salamov A."/>
            <person name="Andreopoulos B."/>
            <person name="Baker S.E."/>
            <person name="Barry K."/>
            <person name="Bills G."/>
            <person name="Bluhm B.H."/>
            <person name="Cannon C."/>
            <person name="Castanera R."/>
            <person name="Culley D.E."/>
            <person name="Daum C."/>
            <person name="Ezra D."/>
            <person name="Gonzalez J.B."/>
            <person name="Henrissat B."/>
            <person name="Kuo A."/>
            <person name="Liang C."/>
            <person name="Lipzen A."/>
            <person name="Lutzoni F."/>
            <person name="Magnuson J."/>
            <person name="Mondo S."/>
            <person name="Nolan M."/>
            <person name="Ohm R."/>
            <person name="Pangilinan J."/>
            <person name="Park H.-J."/>
            <person name="Ramirez L."/>
            <person name="Alfaro M."/>
            <person name="Sun H."/>
            <person name="Tritt A."/>
            <person name="Yoshinaga Y."/>
            <person name="Zwiers L.-H."/>
            <person name="Turgeon B.G."/>
            <person name="Goodwin S.B."/>
            <person name="Spatafora J.W."/>
            <person name="Crous P.W."/>
            <person name="Grigoriev I.V."/>
        </authorList>
    </citation>
    <scope>NUCLEOTIDE SEQUENCE</scope>
    <source>
        <strain evidence="3">IPT5</strain>
    </source>
</reference>
<accession>A0A6A7B1E7</accession>
<dbReference type="AlphaFoldDB" id="A0A6A7B1E7"/>
<sequence length="219" mass="24007">MPLPKPTLTLLLSLSTLLTLPTPTTATALSPPSHPLLPPHALPRSISISTPDLSEKCTFTLYHRRQSQPPNRNQNQASPPPPTTTTSYQEYIHLPTLTDNPNTLTIDVTALRPRAAHNSYTRVSSTRRFVVDGLLGGRKLSINAVEGGELRFEVAGVVWGSDDVAAGGGEKEKEAWCLAGGWNEGGRGLSMERKMECAFPCGRIRDEEVEDEEERLELR</sequence>
<gene>
    <name evidence="3" type="ORF">T440DRAFT_455134</name>
</gene>
<name>A0A6A7B1E7_9PLEO</name>